<evidence type="ECO:0000313" key="5">
    <source>
        <dbReference type="Proteomes" id="UP000578077"/>
    </source>
</evidence>
<dbReference type="SUPFAM" id="SSF53474">
    <property type="entry name" value="alpha/beta-Hydrolases"/>
    <property type="match status" value="1"/>
</dbReference>
<dbReference type="Gene3D" id="3.40.50.1820">
    <property type="entry name" value="alpha/beta hydrolase"/>
    <property type="match status" value="1"/>
</dbReference>
<feature type="transmembrane region" description="Helical" evidence="2">
    <location>
        <begin position="20"/>
        <end position="42"/>
    </location>
</feature>
<dbReference type="AlphaFoldDB" id="A0A841EDF2"/>
<dbReference type="PANTHER" id="PTHR43194">
    <property type="entry name" value="HYDROLASE ALPHA/BETA FOLD FAMILY"/>
    <property type="match status" value="1"/>
</dbReference>
<evidence type="ECO:0000313" key="4">
    <source>
        <dbReference type="EMBL" id="MBB6001172.1"/>
    </source>
</evidence>
<evidence type="ECO:0000259" key="3">
    <source>
        <dbReference type="Pfam" id="PF12146"/>
    </source>
</evidence>
<gene>
    <name evidence="4" type="ORF">HNR25_005001</name>
</gene>
<protein>
    <submittedName>
        <fullName evidence="4">Pimeloyl-ACP methyl ester carboxylesterase</fullName>
    </submittedName>
</protein>
<reference evidence="4 5" key="1">
    <citation type="submission" date="2020-08" db="EMBL/GenBank/DDBJ databases">
        <title>Sequencing the genomes of 1000 actinobacteria strains.</title>
        <authorList>
            <person name="Klenk H.-P."/>
        </authorList>
    </citation>
    <scope>NUCLEOTIDE SEQUENCE [LARGE SCALE GENOMIC DNA]</scope>
    <source>
        <strain evidence="4 5">DSM 44593</strain>
    </source>
</reference>
<feature type="region of interest" description="Disordered" evidence="1">
    <location>
        <begin position="53"/>
        <end position="79"/>
    </location>
</feature>
<dbReference type="Pfam" id="PF12146">
    <property type="entry name" value="Hydrolase_4"/>
    <property type="match status" value="1"/>
</dbReference>
<evidence type="ECO:0000256" key="1">
    <source>
        <dbReference type="SAM" id="MobiDB-lite"/>
    </source>
</evidence>
<feature type="domain" description="Serine aminopeptidase S33" evidence="3">
    <location>
        <begin position="92"/>
        <end position="318"/>
    </location>
</feature>
<comment type="caution">
    <text evidence="4">The sequence shown here is derived from an EMBL/GenBank/DDBJ whole genome shotgun (WGS) entry which is preliminary data.</text>
</comment>
<keyword evidence="2" id="KW-0472">Membrane</keyword>
<dbReference type="PANTHER" id="PTHR43194:SF2">
    <property type="entry name" value="PEROXISOMAL MEMBRANE PROTEIN LPX1"/>
    <property type="match status" value="1"/>
</dbReference>
<keyword evidence="2" id="KW-0812">Transmembrane</keyword>
<accession>A0A841EDF2</accession>
<organism evidence="4 5">
    <name type="scientific">Streptomonospora salina</name>
    <dbReference type="NCBI Taxonomy" id="104205"/>
    <lineage>
        <taxon>Bacteria</taxon>
        <taxon>Bacillati</taxon>
        <taxon>Actinomycetota</taxon>
        <taxon>Actinomycetes</taxon>
        <taxon>Streptosporangiales</taxon>
        <taxon>Nocardiopsidaceae</taxon>
        <taxon>Streptomonospora</taxon>
    </lineage>
</organism>
<dbReference type="InterPro" id="IPR029058">
    <property type="entry name" value="AB_hydrolase_fold"/>
</dbReference>
<proteinExistence type="predicted"/>
<dbReference type="InterPro" id="IPR022742">
    <property type="entry name" value="Hydrolase_4"/>
</dbReference>
<sequence>MTGAVRRAYDAGQMKKSILISGVSVSASAIAFCLVVTGIVVFSGTDPPDGDSGTLAFGDLASEPAAGPPGLRSYTARDGTDLPYRTYPSDSDDALVLLHGSGYHSAYLAPLARTVADQDAATVYTPDLRGHGPQAENRGDVDYVGQLEDDVSDFIREIGPEYGDVFLGGHSSGGGTAIRFAGGSGNAAVDGYVLLAPYIHHESPTYRADSGWSNVNVPRIAGLQMMNTVGITAFNDRDVISFNMPAEMRDGTETLSYSYDLQTSMHPRDDYEKDLAALADATLVVAGADDESFRADAYRPLLDEHTSAEVRIVDGASHFGVVTREEPRRAVARWLGGTG</sequence>
<evidence type="ECO:0000256" key="2">
    <source>
        <dbReference type="SAM" id="Phobius"/>
    </source>
</evidence>
<keyword evidence="5" id="KW-1185">Reference proteome</keyword>
<dbReference type="Proteomes" id="UP000578077">
    <property type="component" value="Unassembled WGS sequence"/>
</dbReference>
<keyword evidence="2" id="KW-1133">Transmembrane helix</keyword>
<dbReference type="EMBL" id="JACHLY010000002">
    <property type="protein sequence ID" value="MBB6001172.1"/>
    <property type="molecule type" value="Genomic_DNA"/>
</dbReference>
<dbReference type="InterPro" id="IPR050228">
    <property type="entry name" value="Carboxylesterase_BioH"/>
</dbReference>
<name>A0A841EDF2_9ACTN</name>